<dbReference type="Proteomes" id="UP000292547">
    <property type="component" value="Chromosome"/>
</dbReference>
<proteinExistence type="predicted"/>
<dbReference type="KEGG" id="sseo:D0Z67_15465"/>
<accession>A0A4P6TXB5</accession>
<evidence type="ECO:0000313" key="3">
    <source>
        <dbReference type="Proteomes" id="UP000292547"/>
    </source>
</evidence>
<dbReference type="AlphaFoldDB" id="A0A4P6TXB5"/>
<dbReference type="EMBL" id="CP032229">
    <property type="protein sequence ID" value="QBJ91547.1"/>
    <property type="molecule type" value="Genomic_DNA"/>
</dbReference>
<organism evidence="2 3">
    <name type="scientific">Streptomyces seoulensis</name>
    <dbReference type="NCBI Taxonomy" id="73044"/>
    <lineage>
        <taxon>Bacteria</taxon>
        <taxon>Bacillati</taxon>
        <taxon>Actinomycetota</taxon>
        <taxon>Actinomycetes</taxon>
        <taxon>Kitasatosporales</taxon>
        <taxon>Streptomycetaceae</taxon>
        <taxon>Streptomyces</taxon>
    </lineage>
</organism>
<evidence type="ECO:0000256" key="1">
    <source>
        <dbReference type="SAM" id="MobiDB-lite"/>
    </source>
</evidence>
<feature type="region of interest" description="Disordered" evidence="1">
    <location>
        <begin position="26"/>
        <end position="66"/>
    </location>
</feature>
<name>A0A4P6TXB5_STRSO</name>
<reference evidence="2 3" key="1">
    <citation type="submission" date="2018-08" db="EMBL/GenBank/DDBJ databases">
        <title>The complete genome sequence of Streptomyces seoulensis, a pioneer strain for nickel superoxide dismutase discovery.</title>
        <authorList>
            <person name="Shin J."/>
            <person name="Lee J.-S."/>
            <person name="Lee E.-J."/>
            <person name="Youn H.-D."/>
        </authorList>
    </citation>
    <scope>NUCLEOTIDE SEQUENCE [LARGE SCALE GENOMIC DNA]</scope>
    <source>
        <strain evidence="2 3">KCTC 9819</strain>
    </source>
</reference>
<sequence length="66" mass="6766">MSGGSGCGKQRCRSIPVSGVWCVQVQGGGGSRRGASASDDNAADGRARPRVRALIRRTGPSGRLQP</sequence>
<gene>
    <name evidence="2" type="ORF">D0Z67_15465</name>
</gene>
<evidence type="ECO:0000313" key="2">
    <source>
        <dbReference type="EMBL" id="QBJ91547.1"/>
    </source>
</evidence>
<keyword evidence="3" id="KW-1185">Reference proteome</keyword>
<protein>
    <submittedName>
        <fullName evidence="2">Uncharacterized protein</fullName>
    </submittedName>
</protein>